<accession>A0ABC8V3W8</accession>
<feature type="region of interest" description="Disordered" evidence="7">
    <location>
        <begin position="103"/>
        <end position="130"/>
    </location>
</feature>
<dbReference type="CDD" id="cd00018">
    <property type="entry name" value="AP2"/>
    <property type="match status" value="1"/>
</dbReference>
<feature type="region of interest" description="Disordered" evidence="7">
    <location>
        <begin position="234"/>
        <end position="275"/>
    </location>
</feature>
<dbReference type="GO" id="GO:0006952">
    <property type="term" value="P:defense response"/>
    <property type="evidence" value="ECO:0007669"/>
    <property type="project" value="UniProtKB-KW"/>
</dbReference>
<evidence type="ECO:0000256" key="5">
    <source>
        <dbReference type="ARBA" id="ARBA00023163"/>
    </source>
</evidence>
<organism evidence="9 10">
    <name type="scientific">Ilex paraguariensis</name>
    <name type="common">yerba mate</name>
    <dbReference type="NCBI Taxonomy" id="185542"/>
    <lineage>
        <taxon>Eukaryota</taxon>
        <taxon>Viridiplantae</taxon>
        <taxon>Streptophyta</taxon>
        <taxon>Embryophyta</taxon>
        <taxon>Tracheophyta</taxon>
        <taxon>Spermatophyta</taxon>
        <taxon>Magnoliopsida</taxon>
        <taxon>eudicotyledons</taxon>
        <taxon>Gunneridae</taxon>
        <taxon>Pentapetalae</taxon>
        <taxon>asterids</taxon>
        <taxon>campanulids</taxon>
        <taxon>Aquifoliales</taxon>
        <taxon>Aquifoliaceae</taxon>
        <taxon>Ilex</taxon>
    </lineage>
</organism>
<evidence type="ECO:0000313" key="10">
    <source>
        <dbReference type="Proteomes" id="UP001642360"/>
    </source>
</evidence>
<evidence type="ECO:0000259" key="8">
    <source>
        <dbReference type="PROSITE" id="PS51032"/>
    </source>
</evidence>
<dbReference type="InterPro" id="IPR016177">
    <property type="entry name" value="DNA-bd_dom_sf"/>
</dbReference>
<dbReference type="Proteomes" id="UP001642360">
    <property type="component" value="Unassembled WGS sequence"/>
</dbReference>
<feature type="compositionally biased region" description="Basic and acidic residues" evidence="7">
    <location>
        <begin position="103"/>
        <end position="116"/>
    </location>
</feature>
<gene>
    <name evidence="9" type="ORF">ILEXP_LOCUS58687</name>
</gene>
<feature type="compositionally biased region" description="Basic and acidic residues" evidence="7">
    <location>
        <begin position="247"/>
        <end position="274"/>
    </location>
</feature>
<dbReference type="PANTHER" id="PTHR31190">
    <property type="entry name" value="DNA-BINDING DOMAIN"/>
    <property type="match status" value="1"/>
</dbReference>
<dbReference type="Gene3D" id="3.30.730.10">
    <property type="entry name" value="AP2/ERF domain"/>
    <property type="match status" value="1"/>
</dbReference>
<sequence length="385" mass="42798">MAASPEEISALELIRQHLLDDFAFVDYYCLSNLSDNPLSQTSSSGSVNSEMRNSPTLAYSVSLSNYDSKTTSSELEVSNYLELDQNEHHSHQFSFNSNQNEHFEFETKTQKNDSKSPKTSSFSDRKPSLNISIPPAAKNLEWQSELNNPQPQVPVADRKVSDSSEKKHYRGVRQRPWGKFAAEIRDPNRRGSRVWLGTFDTAIEAAKAYDRAAFKLRGSKAILNFPLEIGKNLTESRPPASCGRKRAREEEKEEKGSHKEVKTEEMTENSDGKSEIVSTAACPLTPSSWTTVWDSGDVNGIFEVPPLSPLSTYASLGYSPLMWTVVDFDFSPPPSCTTQGQHGELSSCSFAITLLFNNPTHRAAVGVGGVGWRWRPMTGNLVFVS</sequence>
<dbReference type="GO" id="GO:0005634">
    <property type="term" value="C:nucleus"/>
    <property type="evidence" value="ECO:0007669"/>
    <property type="project" value="UniProtKB-SubCell"/>
</dbReference>
<comment type="caution">
    <text evidence="9">The sequence shown here is derived from an EMBL/GenBank/DDBJ whole genome shotgun (WGS) entry which is preliminary data.</text>
</comment>
<dbReference type="Pfam" id="PF00847">
    <property type="entry name" value="AP2"/>
    <property type="match status" value="1"/>
</dbReference>
<dbReference type="PANTHER" id="PTHR31190:SF287">
    <property type="entry name" value="DEVELOPMENT RELATED ERF PROTEIN"/>
    <property type="match status" value="1"/>
</dbReference>
<dbReference type="EMBL" id="CAUOFW020010279">
    <property type="protein sequence ID" value="CAK9188057.1"/>
    <property type="molecule type" value="Genomic_DNA"/>
</dbReference>
<dbReference type="PROSITE" id="PS51032">
    <property type="entry name" value="AP2_ERF"/>
    <property type="match status" value="1"/>
</dbReference>
<evidence type="ECO:0000313" key="9">
    <source>
        <dbReference type="EMBL" id="CAK9188057.1"/>
    </source>
</evidence>
<dbReference type="SMART" id="SM00380">
    <property type="entry name" value="AP2"/>
    <property type="match status" value="1"/>
</dbReference>
<keyword evidence="4" id="KW-0238">DNA-binding</keyword>
<dbReference type="FunFam" id="3.30.730.10:FF:000001">
    <property type="entry name" value="Ethylene-responsive transcription factor 2"/>
    <property type="match status" value="1"/>
</dbReference>
<evidence type="ECO:0000256" key="3">
    <source>
        <dbReference type="ARBA" id="ARBA00023015"/>
    </source>
</evidence>
<keyword evidence="5" id="KW-0804">Transcription</keyword>
<proteinExistence type="predicted"/>
<keyword evidence="10" id="KW-1185">Reference proteome</keyword>
<keyword evidence="6" id="KW-0539">Nucleus</keyword>
<comment type="subcellular location">
    <subcellularLocation>
        <location evidence="1">Nucleus</location>
    </subcellularLocation>
</comment>
<feature type="region of interest" description="Disordered" evidence="7">
    <location>
        <begin position="147"/>
        <end position="173"/>
    </location>
</feature>
<dbReference type="InterPro" id="IPR036955">
    <property type="entry name" value="AP2/ERF_dom_sf"/>
</dbReference>
<keyword evidence="3" id="KW-0805">Transcription regulation</keyword>
<dbReference type="InterPro" id="IPR044808">
    <property type="entry name" value="ERF_plant"/>
</dbReference>
<dbReference type="PRINTS" id="PR00367">
    <property type="entry name" value="ETHRSPELEMNT"/>
</dbReference>
<keyword evidence="2" id="KW-0611">Plant defense</keyword>
<name>A0ABC8V3W8_9AQUA</name>
<dbReference type="GO" id="GO:0003677">
    <property type="term" value="F:DNA binding"/>
    <property type="evidence" value="ECO:0007669"/>
    <property type="project" value="UniProtKB-KW"/>
</dbReference>
<evidence type="ECO:0000256" key="2">
    <source>
        <dbReference type="ARBA" id="ARBA00022821"/>
    </source>
</evidence>
<reference evidence="9 10" key="1">
    <citation type="submission" date="2024-02" db="EMBL/GenBank/DDBJ databases">
        <authorList>
            <person name="Vignale AGUSTIN F."/>
            <person name="Sosa J E."/>
            <person name="Modenutti C."/>
        </authorList>
    </citation>
    <scope>NUCLEOTIDE SEQUENCE [LARGE SCALE GENOMIC DNA]</scope>
</reference>
<dbReference type="InterPro" id="IPR001471">
    <property type="entry name" value="AP2/ERF_dom"/>
</dbReference>
<dbReference type="AlphaFoldDB" id="A0ABC8V3W8"/>
<feature type="domain" description="AP2/ERF" evidence="8">
    <location>
        <begin position="168"/>
        <end position="226"/>
    </location>
</feature>
<protein>
    <recommendedName>
        <fullName evidence="8">AP2/ERF domain-containing protein</fullName>
    </recommendedName>
</protein>
<evidence type="ECO:0000256" key="4">
    <source>
        <dbReference type="ARBA" id="ARBA00023125"/>
    </source>
</evidence>
<feature type="compositionally biased region" description="Basic and acidic residues" evidence="7">
    <location>
        <begin position="156"/>
        <end position="166"/>
    </location>
</feature>
<dbReference type="SUPFAM" id="SSF54171">
    <property type="entry name" value="DNA-binding domain"/>
    <property type="match status" value="1"/>
</dbReference>
<evidence type="ECO:0000256" key="6">
    <source>
        <dbReference type="ARBA" id="ARBA00023242"/>
    </source>
</evidence>
<evidence type="ECO:0000256" key="7">
    <source>
        <dbReference type="SAM" id="MobiDB-lite"/>
    </source>
</evidence>
<evidence type="ECO:0000256" key="1">
    <source>
        <dbReference type="ARBA" id="ARBA00004123"/>
    </source>
</evidence>